<evidence type="ECO:0000313" key="3">
    <source>
        <dbReference type="Proteomes" id="UP000177798"/>
    </source>
</evidence>
<dbReference type="RefSeq" id="XP_001592889.1">
    <property type="nucleotide sequence ID" value="XM_001592839.1"/>
</dbReference>
<feature type="compositionally biased region" description="Basic residues" evidence="1">
    <location>
        <begin position="226"/>
        <end position="242"/>
    </location>
</feature>
<accession>A0A1D9Q5U3</accession>
<feature type="region of interest" description="Disordered" evidence="1">
    <location>
        <begin position="223"/>
        <end position="298"/>
    </location>
</feature>
<name>A0A1D9Q5U3_SCLS1</name>
<organism evidence="2 3">
    <name type="scientific">Sclerotinia sclerotiorum (strain ATCC 18683 / 1980 / Ss-1)</name>
    <name type="common">White mold</name>
    <name type="synonym">Whetzelinia sclerotiorum</name>
    <dbReference type="NCBI Taxonomy" id="665079"/>
    <lineage>
        <taxon>Eukaryota</taxon>
        <taxon>Fungi</taxon>
        <taxon>Dikarya</taxon>
        <taxon>Ascomycota</taxon>
        <taxon>Pezizomycotina</taxon>
        <taxon>Leotiomycetes</taxon>
        <taxon>Helotiales</taxon>
        <taxon>Sclerotiniaceae</taxon>
        <taxon>Sclerotinia</taxon>
    </lineage>
</organism>
<protein>
    <submittedName>
        <fullName evidence="2">Uncharacterized protein</fullName>
    </submittedName>
</protein>
<gene>
    <name evidence="2" type="ORF">sscle_05g047030</name>
</gene>
<sequence length="298" mass="34559">MFEEMAWKTMGWVCLDDQIMKEEIIKKLLHTDAVTPDIMKGVDLTFEALYNRDDLKNLLKESKVLQAISRIYITRPKDNAKATWEKGILDPEDIRRMNDLKTDGEVVIEKEDRQLPLLVAKQDYVYQLVASVRLSGERYDKKGMKIVDDVRTYWIDGQPVDSRNVAVAGNKKEEHMEKEYKEAGNKRWSIREPGRYLLFYTRVTLADGVPESVLEKKFPESSQCLKGKKHKRKRRLSPRRRIKSDTNTRLPGYIVPDLEFDEESEFPIRRGGNPSKPVMNPQEKPSGSRESAERAVGK</sequence>
<proteinExistence type="predicted"/>
<dbReference type="VEuPathDB" id="FungiDB:sscle_05g047030"/>
<dbReference type="Proteomes" id="UP000177798">
    <property type="component" value="Chromosome 5"/>
</dbReference>
<evidence type="ECO:0000313" key="2">
    <source>
        <dbReference type="EMBL" id="APA09933.1"/>
    </source>
</evidence>
<dbReference type="KEGG" id="ssl:SS1G_05811"/>
<feature type="compositionally biased region" description="Basic and acidic residues" evidence="1">
    <location>
        <begin position="286"/>
        <end position="298"/>
    </location>
</feature>
<reference evidence="3" key="1">
    <citation type="journal article" date="2017" name="Genome Biol. Evol.">
        <title>The complete genome sequence of the phytopathogenic fungus Sclerotinia sclerotiorum reveals insights into the genome architecture of broad host range pathogens.</title>
        <authorList>
            <person name="Derbyshire M."/>
            <person name="Denton-Giles M."/>
            <person name="Hegedus D."/>
            <person name="Seifbarghy S."/>
            <person name="Rollins J."/>
            <person name="van Kan J."/>
            <person name="Seidl M.F."/>
            <person name="Faino L."/>
            <person name="Mbengue M."/>
            <person name="Navaud O."/>
            <person name="Raffaele S."/>
            <person name="Hammond-Kosack K."/>
            <person name="Heard S."/>
            <person name="Oliver R."/>
        </authorList>
    </citation>
    <scope>NUCLEOTIDE SEQUENCE [LARGE SCALE GENOMIC DNA]</scope>
    <source>
        <strain evidence="3">ATCC 18683 / 1980 / Ss-1</strain>
    </source>
</reference>
<dbReference type="EMBL" id="CP017818">
    <property type="protein sequence ID" value="APA09933.1"/>
    <property type="molecule type" value="Genomic_DNA"/>
</dbReference>
<dbReference type="OrthoDB" id="3553451at2759"/>
<dbReference type="AlphaFoldDB" id="A0A1D9Q5U3"/>
<evidence type="ECO:0000256" key="1">
    <source>
        <dbReference type="SAM" id="MobiDB-lite"/>
    </source>
</evidence>